<protein>
    <submittedName>
        <fullName evidence="3">Flavin reductase family protein</fullName>
    </submittedName>
</protein>
<keyword evidence="4" id="KW-1185">Reference proteome</keyword>
<evidence type="ECO:0000259" key="2">
    <source>
        <dbReference type="SMART" id="SM00903"/>
    </source>
</evidence>
<evidence type="ECO:0000313" key="4">
    <source>
        <dbReference type="Proteomes" id="UP000631694"/>
    </source>
</evidence>
<name>A0A931I3W4_9HYPH</name>
<dbReference type="AlphaFoldDB" id="A0A931I3W4"/>
<dbReference type="GO" id="GO:0042602">
    <property type="term" value="F:riboflavin reductase (NADPH) activity"/>
    <property type="evidence" value="ECO:0007669"/>
    <property type="project" value="TreeGrafter"/>
</dbReference>
<feature type="domain" description="Flavin reductase like" evidence="2">
    <location>
        <begin position="21"/>
        <end position="175"/>
    </location>
</feature>
<gene>
    <name evidence="3" type="ORF">I5731_13220</name>
</gene>
<dbReference type="SMART" id="SM00903">
    <property type="entry name" value="Flavin_Reduct"/>
    <property type="match status" value="1"/>
</dbReference>
<organism evidence="3 4">
    <name type="scientific">Methylobrevis albus</name>
    <dbReference type="NCBI Taxonomy" id="2793297"/>
    <lineage>
        <taxon>Bacteria</taxon>
        <taxon>Pseudomonadati</taxon>
        <taxon>Pseudomonadota</taxon>
        <taxon>Alphaproteobacteria</taxon>
        <taxon>Hyphomicrobiales</taxon>
        <taxon>Pleomorphomonadaceae</taxon>
        <taxon>Methylobrevis</taxon>
    </lineage>
</organism>
<dbReference type="PANTHER" id="PTHR30466">
    <property type="entry name" value="FLAVIN REDUCTASE"/>
    <property type="match status" value="1"/>
</dbReference>
<dbReference type="Proteomes" id="UP000631694">
    <property type="component" value="Unassembled WGS sequence"/>
</dbReference>
<evidence type="ECO:0000256" key="1">
    <source>
        <dbReference type="ARBA" id="ARBA00023002"/>
    </source>
</evidence>
<dbReference type="RefSeq" id="WP_197311873.1">
    <property type="nucleotide sequence ID" value="NZ_JADZLT010000051.1"/>
</dbReference>
<dbReference type="InterPro" id="IPR012349">
    <property type="entry name" value="Split_barrel_FMN-bd"/>
</dbReference>
<sequence>MASSPLDVGQTVDIPAFRAAMRELAAGVTIVTAGDGDGRRGLTATAVCSVSVEPPTLLACINRATEGHAAIAAGGAFCVNVVAAEHRVLADRFAGRDGARGASRFDVGDWDSLETGAPALGDALAVFDCRVVETIEWGTHTIFIGAVVATRTREPVADADPGAHGLVYRAGAFAVA</sequence>
<keyword evidence="1" id="KW-0560">Oxidoreductase</keyword>
<dbReference type="Pfam" id="PF01613">
    <property type="entry name" value="Flavin_Reduct"/>
    <property type="match status" value="1"/>
</dbReference>
<dbReference type="InterPro" id="IPR002563">
    <property type="entry name" value="Flavin_Rdtase-like_dom"/>
</dbReference>
<comment type="caution">
    <text evidence="3">The sequence shown here is derived from an EMBL/GenBank/DDBJ whole genome shotgun (WGS) entry which is preliminary data.</text>
</comment>
<dbReference type="SUPFAM" id="SSF50475">
    <property type="entry name" value="FMN-binding split barrel"/>
    <property type="match status" value="1"/>
</dbReference>
<evidence type="ECO:0000313" key="3">
    <source>
        <dbReference type="EMBL" id="MBH0238790.1"/>
    </source>
</evidence>
<dbReference type="EMBL" id="JADZLT010000051">
    <property type="protein sequence ID" value="MBH0238790.1"/>
    <property type="molecule type" value="Genomic_DNA"/>
</dbReference>
<dbReference type="InterPro" id="IPR050268">
    <property type="entry name" value="NADH-dep_flavin_reductase"/>
</dbReference>
<dbReference type="GO" id="GO:0010181">
    <property type="term" value="F:FMN binding"/>
    <property type="evidence" value="ECO:0007669"/>
    <property type="project" value="InterPro"/>
</dbReference>
<reference evidence="3" key="1">
    <citation type="submission" date="2020-12" db="EMBL/GenBank/DDBJ databases">
        <title>Methylobrevis albus sp. nov., isolated from fresh water lack sediment.</title>
        <authorList>
            <person name="Zou Q."/>
        </authorList>
    </citation>
    <scope>NUCLEOTIDE SEQUENCE</scope>
    <source>
        <strain evidence="3">L22</strain>
    </source>
</reference>
<accession>A0A931I3W4</accession>
<dbReference type="PANTHER" id="PTHR30466:SF1">
    <property type="entry name" value="FMN REDUCTASE (NADH) RUTF"/>
    <property type="match status" value="1"/>
</dbReference>
<dbReference type="GO" id="GO:0006208">
    <property type="term" value="P:pyrimidine nucleobase catabolic process"/>
    <property type="evidence" value="ECO:0007669"/>
    <property type="project" value="TreeGrafter"/>
</dbReference>
<proteinExistence type="predicted"/>
<dbReference type="Gene3D" id="2.30.110.10">
    <property type="entry name" value="Electron Transport, Fmn-binding Protein, Chain A"/>
    <property type="match status" value="1"/>
</dbReference>